<accession>A0ABW2SAF0</accession>
<dbReference type="RefSeq" id="WP_382199537.1">
    <property type="nucleotide sequence ID" value="NZ_JBHTBZ010000016.1"/>
</dbReference>
<dbReference type="Proteomes" id="UP001596457">
    <property type="component" value="Unassembled WGS sequence"/>
</dbReference>
<keyword evidence="10" id="KW-1185">Reference proteome</keyword>
<evidence type="ECO:0000313" key="10">
    <source>
        <dbReference type="Proteomes" id="UP001596457"/>
    </source>
</evidence>
<sequence>MSFGQLERDGFDTAGSTPMSDINVTPLVDVMLVLLVIFMVTAPLMVSGLKIDLPQAQATAPVKTAGSVSVVLDRELRLFVDERLVPADALERQLTEIARTDPDTEVLLRVDATVPYGRVAALIGQVQSAGLSRIGFVAEPGPTQATAR</sequence>
<organism evidence="9 10">
    <name type="scientific">Hydrogenophaga defluvii</name>
    <dbReference type="NCBI Taxonomy" id="249410"/>
    <lineage>
        <taxon>Bacteria</taxon>
        <taxon>Pseudomonadati</taxon>
        <taxon>Pseudomonadota</taxon>
        <taxon>Betaproteobacteria</taxon>
        <taxon>Burkholderiales</taxon>
        <taxon>Comamonadaceae</taxon>
        <taxon>Hydrogenophaga</taxon>
    </lineage>
</organism>
<dbReference type="Pfam" id="PF02472">
    <property type="entry name" value="ExbD"/>
    <property type="match status" value="1"/>
</dbReference>
<evidence type="ECO:0000313" key="9">
    <source>
        <dbReference type="EMBL" id="MFC7460254.1"/>
    </source>
</evidence>
<dbReference type="PANTHER" id="PTHR30558">
    <property type="entry name" value="EXBD MEMBRANE COMPONENT OF PMF-DRIVEN MACROMOLECULE IMPORT SYSTEM"/>
    <property type="match status" value="1"/>
</dbReference>
<dbReference type="Gene3D" id="3.30.420.270">
    <property type="match status" value="1"/>
</dbReference>
<evidence type="ECO:0000256" key="2">
    <source>
        <dbReference type="ARBA" id="ARBA00005811"/>
    </source>
</evidence>
<proteinExistence type="inferred from homology"/>
<keyword evidence="3" id="KW-1003">Cell membrane</keyword>
<keyword evidence="7" id="KW-0653">Protein transport</keyword>
<dbReference type="EMBL" id="JBHTBZ010000016">
    <property type="protein sequence ID" value="MFC7460254.1"/>
    <property type="molecule type" value="Genomic_DNA"/>
</dbReference>
<comment type="subcellular location">
    <subcellularLocation>
        <location evidence="1">Cell membrane</location>
        <topology evidence="1">Single-pass membrane protein</topology>
    </subcellularLocation>
    <subcellularLocation>
        <location evidence="7">Cell membrane</location>
        <topology evidence="7">Single-pass type II membrane protein</topology>
    </subcellularLocation>
</comment>
<protein>
    <submittedName>
        <fullName evidence="9">ExbD/TolR family protein</fullName>
    </submittedName>
</protein>
<evidence type="ECO:0000256" key="7">
    <source>
        <dbReference type="RuleBase" id="RU003879"/>
    </source>
</evidence>
<evidence type="ECO:0000256" key="6">
    <source>
        <dbReference type="ARBA" id="ARBA00023136"/>
    </source>
</evidence>
<evidence type="ECO:0000256" key="3">
    <source>
        <dbReference type="ARBA" id="ARBA00022475"/>
    </source>
</evidence>
<feature type="transmembrane region" description="Helical" evidence="8">
    <location>
        <begin position="27"/>
        <end position="46"/>
    </location>
</feature>
<gene>
    <name evidence="9" type="ORF">ACFQU0_07400</name>
</gene>
<dbReference type="PANTHER" id="PTHR30558:SF7">
    <property type="entry name" value="TOL-PAL SYSTEM PROTEIN TOLR"/>
    <property type="match status" value="1"/>
</dbReference>
<evidence type="ECO:0000256" key="4">
    <source>
        <dbReference type="ARBA" id="ARBA00022692"/>
    </source>
</evidence>
<name>A0ABW2SAF0_9BURK</name>
<keyword evidence="7" id="KW-0813">Transport</keyword>
<keyword evidence="4 7" id="KW-0812">Transmembrane</keyword>
<dbReference type="InterPro" id="IPR003400">
    <property type="entry name" value="ExbD"/>
</dbReference>
<keyword evidence="6 8" id="KW-0472">Membrane</keyword>
<evidence type="ECO:0000256" key="5">
    <source>
        <dbReference type="ARBA" id="ARBA00022989"/>
    </source>
</evidence>
<evidence type="ECO:0000256" key="8">
    <source>
        <dbReference type="SAM" id="Phobius"/>
    </source>
</evidence>
<comment type="caution">
    <text evidence="9">The sequence shown here is derived from an EMBL/GenBank/DDBJ whole genome shotgun (WGS) entry which is preliminary data.</text>
</comment>
<evidence type="ECO:0000256" key="1">
    <source>
        <dbReference type="ARBA" id="ARBA00004162"/>
    </source>
</evidence>
<reference evidence="10" key="1">
    <citation type="journal article" date="2019" name="Int. J. Syst. Evol. Microbiol.">
        <title>The Global Catalogue of Microorganisms (GCM) 10K type strain sequencing project: providing services to taxonomists for standard genome sequencing and annotation.</title>
        <authorList>
            <consortium name="The Broad Institute Genomics Platform"/>
            <consortium name="The Broad Institute Genome Sequencing Center for Infectious Disease"/>
            <person name="Wu L."/>
            <person name="Ma J."/>
        </authorList>
    </citation>
    <scope>NUCLEOTIDE SEQUENCE [LARGE SCALE GENOMIC DNA]</scope>
    <source>
        <strain evidence="10">CCUG 53903</strain>
    </source>
</reference>
<keyword evidence="5 8" id="KW-1133">Transmembrane helix</keyword>
<comment type="similarity">
    <text evidence="2 7">Belongs to the ExbD/TolR family.</text>
</comment>